<dbReference type="InterPro" id="IPR013783">
    <property type="entry name" value="Ig-like_fold"/>
</dbReference>
<dbReference type="SUPFAM" id="SSF49313">
    <property type="entry name" value="Cadherin-like"/>
    <property type="match status" value="1"/>
</dbReference>
<name>A0ABW3AAT3_9ACTN</name>
<evidence type="ECO:0000313" key="1">
    <source>
        <dbReference type="EMBL" id="MFD0787884.1"/>
    </source>
</evidence>
<evidence type="ECO:0000313" key="2">
    <source>
        <dbReference type="Proteomes" id="UP001597053"/>
    </source>
</evidence>
<gene>
    <name evidence="1" type="ORF">ACFQZ8_28590</name>
</gene>
<accession>A0ABW3AAT3</accession>
<dbReference type="Proteomes" id="UP001597053">
    <property type="component" value="Unassembled WGS sequence"/>
</dbReference>
<proteinExistence type="predicted"/>
<comment type="caution">
    <text evidence="1">The sequence shown here is derived from an EMBL/GenBank/DDBJ whole genome shotgun (WGS) entry which is preliminary data.</text>
</comment>
<sequence>GAEQTPYRVQLTVADGTAPFDWTTSAGSLPPGLAVDPATGLLSGTPTTPGDYAFTVRVTDASGLSATQAVTLRIDELAGLSISVPGLAPLGTAVSGAATVAGRLGPVTVTDARGPASGNWTATVSITDFTRDGATAGSIPRDLVTYLSGPPVATSGDGTFIAQPGAGLAMSRTAARWSGQGVNSVSWNPSLRLDLPPGVVAGRHTAVLTHSVF</sequence>
<dbReference type="Pfam" id="PF05345">
    <property type="entry name" value="He_PIG"/>
    <property type="match status" value="1"/>
</dbReference>
<reference evidence="2" key="1">
    <citation type="journal article" date="2019" name="Int. J. Syst. Evol. Microbiol.">
        <title>The Global Catalogue of Microorganisms (GCM) 10K type strain sequencing project: providing services to taxonomists for standard genome sequencing and annotation.</title>
        <authorList>
            <consortium name="The Broad Institute Genomics Platform"/>
            <consortium name="The Broad Institute Genome Sequencing Center for Infectious Disease"/>
            <person name="Wu L."/>
            <person name="Ma J."/>
        </authorList>
    </citation>
    <scope>NUCLEOTIDE SEQUENCE [LARGE SCALE GENOMIC DNA]</scope>
    <source>
        <strain evidence="2">JCM 32148</strain>
    </source>
</reference>
<dbReference type="Gene3D" id="2.60.40.10">
    <property type="entry name" value="Immunoglobulins"/>
    <property type="match status" value="1"/>
</dbReference>
<feature type="non-terminal residue" evidence="1">
    <location>
        <position position="1"/>
    </location>
</feature>
<dbReference type="EMBL" id="JBHTHM010002327">
    <property type="protein sequence ID" value="MFD0787884.1"/>
    <property type="molecule type" value="Genomic_DNA"/>
</dbReference>
<protein>
    <submittedName>
        <fullName evidence="1">Ig domain-containing protein</fullName>
    </submittedName>
</protein>
<dbReference type="InterPro" id="IPR015919">
    <property type="entry name" value="Cadherin-like_sf"/>
</dbReference>
<keyword evidence="2" id="KW-1185">Reference proteome</keyword>
<organism evidence="1 2">
    <name type="scientific">Micromonospora azadirachtae</name>
    <dbReference type="NCBI Taxonomy" id="1970735"/>
    <lineage>
        <taxon>Bacteria</taxon>
        <taxon>Bacillati</taxon>
        <taxon>Actinomycetota</taxon>
        <taxon>Actinomycetes</taxon>
        <taxon>Micromonosporales</taxon>
        <taxon>Micromonosporaceae</taxon>
        <taxon>Micromonospora</taxon>
    </lineage>
</organism>